<gene>
    <name evidence="2" type="ORF">Poli38472_003499</name>
</gene>
<feature type="compositionally biased region" description="Basic and acidic residues" evidence="1">
    <location>
        <begin position="1"/>
        <end position="10"/>
    </location>
</feature>
<reference evidence="2" key="1">
    <citation type="submission" date="2019-03" db="EMBL/GenBank/DDBJ databases">
        <title>Long read genome sequence of the mycoparasitic Pythium oligandrum ATCC 38472 isolated from sugarbeet rhizosphere.</title>
        <authorList>
            <person name="Gaulin E."/>
        </authorList>
    </citation>
    <scope>NUCLEOTIDE SEQUENCE</scope>
    <source>
        <strain evidence="2">ATCC 38472_TT</strain>
    </source>
</reference>
<evidence type="ECO:0000256" key="1">
    <source>
        <dbReference type="SAM" id="MobiDB-lite"/>
    </source>
</evidence>
<name>A0A8K1C6X7_PYTOL</name>
<protein>
    <submittedName>
        <fullName evidence="2">Uncharacterized protein</fullName>
    </submittedName>
</protein>
<feature type="compositionally biased region" description="Acidic residues" evidence="1">
    <location>
        <begin position="57"/>
        <end position="70"/>
    </location>
</feature>
<evidence type="ECO:0000313" key="3">
    <source>
        <dbReference type="Proteomes" id="UP000794436"/>
    </source>
</evidence>
<keyword evidence="3" id="KW-1185">Reference proteome</keyword>
<feature type="region of interest" description="Disordered" evidence="1">
    <location>
        <begin position="1"/>
        <end position="28"/>
    </location>
</feature>
<feature type="region of interest" description="Disordered" evidence="1">
    <location>
        <begin position="57"/>
        <end position="105"/>
    </location>
</feature>
<organism evidence="2 3">
    <name type="scientific">Pythium oligandrum</name>
    <name type="common">Mycoparasitic fungus</name>
    <dbReference type="NCBI Taxonomy" id="41045"/>
    <lineage>
        <taxon>Eukaryota</taxon>
        <taxon>Sar</taxon>
        <taxon>Stramenopiles</taxon>
        <taxon>Oomycota</taxon>
        <taxon>Peronosporomycetes</taxon>
        <taxon>Pythiales</taxon>
        <taxon>Pythiaceae</taxon>
        <taxon>Pythium</taxon>
    </lineage>
</organism>
<dbReference type="EMBL" id="SPLM01000144">
    <property type="protein sequence ID" value="TMW57574.1"/>
    <property type="molecule type" value="Genomic_DNA"/>
</dbReference>
<evidence type="ECO:0000313" key="2">
    <source>
        <dbReference type="EMBL" id="TMW57574.1"/>
    </source>
</evidence>
<accession>A0A8K1C6X7</accession>
<comment type="caution">
    <text evidence="2">The sequence shown here is derived from an EMBL/GenBank/DDBJ whole genome shotgun (WGS) entry which is preliminary data.</text>
</comment>
<dbReference type="AlphaFoldDB" id="A0A8K1C6X7"/>
<dbReference type="Proteomes" id="UP000794436">
    <property type="component" value="Unassembled WGS sequence"/>
</dbReference>
<feature type="compositionally biased region" description="Basic residues" evidence="1">
    <location>
        <begin position="77"/>
        <end position="101"/>
    </location>
</feature>
<sequence>MDEGADHKMADALATATAQKETEEEDEMPLLFMDGLPSDFQRNAQLAAIATFMASDDEAAEASADDAEDVENAHGAAQKKQRKAKRKTRRAQQKPYAKTKARAKDETKELQLFLSMFHVSKD</sequence>
<proteinExistence type="predicted"/>